<reference evidence="3" key="1">
    <citation type="journal article" date="2019" name="Int. J. Syst. Evol. Microbiol.">
        <title>The Global Catalogue of Microorganisms (GCM) 10K type strain sequencing project: providing services to taxonomists for standard genome sequencing and annotation.</title>
        <authorList>
            <consortium name="The Broad Institute Genomics Platform"/>
            <consortium name="The Broad Institute Genome Sequencing Center for Infectious Disease"/>
            <person name="Wu L."/>
            <person name="Ma J."/>
        </authorList>
    </citation>
    <scope>NUCLEOTIDE SEQUENCE [LARGE SCALE GENOMIC DNA]</scope>
    <source>
        <strain evidence="3">CECT 7477</strain>
    </source>
</reference>
<feature type="transmembrane region" description="Helical" evidence="1">
    <location>
        <begin position="438"/>
        <end position="456"/>
    </location>
</feature>
<name>A0ABV8JT32_9FLAO</name>
<organism evidence="2 3">
    <name type="scientific">Euzebyella saccharophila</name>
    <dbReference type="NCBI Taxonomy" id="679664"/>
    <lineage>
        <taxon>Bacteria</taxon>
        <taxon>Pseudomonadati</taxon>
        <taxon>Bacteroidota</taxon>
        <taxon>Flavobacteriia</taxon>
        <taxon>Flavobacteriales</taxon>
        <taxon>Flavobacteriaceae</taxon>
        <taxon>Euzebyella</taxon>
    </lineage>
</organism>
<dbReference type="Proteomes" id="UP001595814">
    <property type="component" value="Unassembled WGS sequence"/>
</dbReference>
<keyword evidence="3" id="KW-1185">Reference proteome</keyword>
<evidence type="ECO:0000313" key="3">
    <source>
        <dbReference type="Proteomes" id="UP001595814"/>
    </source>
</evidence>
<dbReference type="EMBL" id="JBHSAW010000024">
    <property type="protein sequence ID" value="MFC4097665.1"/>
    <property type="molecule type" value="Genomic_DNA"/>
</dbReference>
<gene>
    <name evidence="2" type="ORF">ACFOUT_17400</name>
</gene>
<keyword evidence="1" id="KW-0472">Membrane</keyword>
<proteinExistence type="predicted"/>
<sequence>MDFSEIIKNLKHPGKSSFKYSHQEFSFLGETFNAKSIGSMVIEIEFLNCIFRGAELFFESIKNTRLSIRFIDCRFECKIEFNSCILSSLKFIDTKISKHQLTITCNTIDHFFLKNRNKKTEDSLDGDISITLNTFKQQVNLDNLKHVNGNFEFHDNVMETDVRKKGNHRIIVSFKNSRFNNADFSLNNFGAEASFDNMQLSGNLGENSFQDNTFGNVYFNNTNFGKHAFFNGSIFNGLTLFVGCRNLETETDFSSITFNSDVYFDKSNFKDLTIKNTVFKQKSSFEDTTFESVSFSQVIFQSQAFFQNIKIKQIKLCSRKTIRAIKAQLQKTDNRIDYNRFKAYELDAYRRELKPNQWKEKFILWLNSISSNHGLDWTKSVAFTLGVALLFYLIYFYSEHYLYDLDFTINSINRFVVGYLKYLIPSYKSPFEHGFSKWFQLLIYMVGKIFIAYGIYQTIVSFRKYRI</sequence>
<dbReference type="RefSeq" id="WP_192463226.1">
    <property type="nucleotide sequence ID" value="NZ_JACYFJ010000006.1"/>
</dbReference>
<accession>A0ABV8JT32</accession>
<protein>
    <recommendedName>
        <fullName evidence="4">Pentapeptide repeat-containing protein</fullName>
    </recommendedName>
</protein>
<evidence type="ECO:0008006" key="4">
    <source>
        <dbReference type="Google" id="ProtNLM"/>
    </source>
</evidence>
<comment type="caution">
    <text evidence="2">The sequence shown here is derived from an EMBL/GenBank/DDBJ whole genome shotgun (WGS) entry which is preliminary data.</text>
</comment>
<keyword evidence="1" id="KW-1133">Transmembrane helix</keyword>
<feature type="transmembrane region" description="Helical" evidence="1">
    <location>
        <begin position="380"/>
        <end position="398"/>
    </location>
</feature>
<evidence type="ECO:0000313" key="2">
    <source>
        <dbReference type="EMBL" id="MFC4097665.1"/>
    </source>
</evidence>
<evidence type="ECO:0000256" key="1">
    <source>
        <dbReference type="SAM" id="Phobius"/>
    </source>
</evidence>
<dbReference type="Gene3D" id="2.160.20.80">
    <property type="entry name" value="E3 ubiquitin-protein ligase SopA"/>
    <property type="match status" value="1"/>
</dbReference>
<keyword evidence="1" id="KW-0812">Transmembrane</keyword>